<dbReference type="SUPFAM" id="SSF89095">
    <property type="entry name" value="GatB/YqeY motif"/>
    <property type="match status" value="1"/>
</dbReference>
<comment type="caution">
    <text evidence="1">The sequence shown here is derived from an EMBL/GenBank/DDBJ whole genome shotgun (WGS) entry which is preliminary data.</text>
</comment>
<gene>
    <name evidence="1" type="ORF">IV73_GL000926</name>
</gene>
<dbReference type="Pfam" id="PF09424">
    <property type="entry name" value="YqeY"/>
    <property type="match status" value="1"/>
</dbReference>
<accession>A0A0R2JMH7</accession>
<evidence type="ECO:0008006" key="3">
    <source>
        <dbReference type="Google" id="ProtNLM"/>
    </source>
</evidence>
<dbReference type="InterPro" id="IPR042184">
    <property type="entry name" value="YqeY/Aim41_N"/>
</dbReference>
<protein>
    <recommendedName>
        <fullName evidence="3">GatB/YqeY domain-containing protein</fullName>
    </recommendedName>
</protein>
<reference evidence="1 2" key="1">
    <citation type="journal article" date="2015" name="Genome Announc.">
        <title>Expanding the biotechnology potential of lactobacilli through comparative genomics of 213 strains and associated genera.</title>
        <authorList>
            <person name="Sun Z."/>
            <person name="Harris H.M."/>
            <person name="McCann A."/>
            <person name="Guo C."/>
            <person name="Argimon S."/>
            <person name="Zhang W."/>
            <person name="Yang X."/>
            <person name="Jeffery I.B."/>
            <person name="Cooney J.C."/>
            <person name="Kagawa T.F."/>
            <person name="Liu W."/>
            <person name="Song Y."/>
            <person name="Salvetti E."/>
            <person name="Wrobel A."/>
            <person name="Rasinkangas P."/>
            <person name="Parkhill J."/>
            <person name="Rea M.C."/>
            <person name="O'Sullivan O."/>
            <person name="Ritari J."/>
            <person name="Douillard F.P."/>
            <person name="Paul Ross R."/>
            <person name="Yang R."/>
            <person name="Briner A.E."/>
            <person name="Felis G.E."/>
            <person name="de Vos W.M."/>
            <person name="Barrangou R."/>
            <person name="Klaenhammer T.R."/>
            <person name="Caufield P.W."/>
            <person name="Cui Y."/>
            <person name="Zhang H."/>
            <person name="O'Toole P.W."/>
        </authorList>
    </citation>
    <scope>NUCLEOTIDE SEQUENCE [LARGE SCALE GENOMIC DNA]</scope>
    <source>
        <strain evidence="1 2">DSM 20593</strain>
    </source>
</reference>
<keyword evidence="2" id="KW-1185">Reference proteome</keyword>
<dbReference type="AlphaFoldDB" id="A0A0R2JMH7"/>
<dbReference type="PATRIC" id="fig|1616.3.peg.947"/>
<dbReference type="STRING" id="1616.IV73_GL000926"/>
<organism evidence="1 2">
    <name type="scientific">Weissella kandleri</name>
    <dbReference type="NCBI Taxonomy" id="1616"/>
    <lineage>
        <taxon>Bacteria</taxon>
        <taxon>Bacillati</taxon>
        <taxon>Bacillota</taxon>
        <taxon>Bacilli</taxon>
        <taxon>Lactobacillales</taxon>
        <taxon>Lactobacillaceae</taxon>
        <taxon>Weissella</taxon>
    </lineage>
</organism>
<dbReference type="InterPro" id="IPR019004">
    <property type="entry name" value="YqeY/Aim41"/>
</dbReference>
<dbReference type="EMBL" id="JQBP01000003">
    <property type="protein sequence ID" value="KRN75165.1"/>
    <property type="molecule type" value="Genomic_DNA"/>
</dbReference>
<name>A0A0R2JMH7_9LACO</name>
<dbReference type="PANTHER" id="PTHR28055:SF1">
    <property type="entry name" value="ALTERED INHERITANCE OF MITOCHONDRIA PROTEIN 41, MITOCHONDRIAL"/>
    <property type="match status" value="1"/>
</dbReference>
<dbReference type="InterPro" id="IPR003789">
    <property type="entry name" value="Asn/Gln_tRNA_amidoTrase-B-like"/>
</dbReference>
<dbReference type="Proteomes" id="UP000051655">
    <property type="component" value="Unassembled WGS sequence"/>
</dbReference>
<evidence type="ECO:0000313" key="2">
    <source>
        <dbReference type="Proteomes" id="UP000051655"/>
    </source>
</evidence>
<dbReference type="Gene3D" id="1.10.10.410">
    <property type="match status" value="1"/>
</dbReference>
<sequence length="149" mass="16322">MEMSLLEALTNDMKTAMKAKDKAALSVVRMLKAAVSNEQIKVGHDLTAEEEVAVLSRELKQRVEEQESYVAGGREELAEEIAQQIEVVKRYMPAQLDAAEVEALVQETIAEVGATSKKDMGKVMGALMPKVKGKADGKLVKDLVQKHLD</sequence>
<dbReference type="Gene3D" id="1.10.1510.10">
    <property type="entry name" value="Uncharacterised protein YqeY/AIM41 PF09424, N-terminal domain"/>
    <property type="match status" value="1"/>
</dbReference>
<proteinExistence type="predicted"/>
<dbReference type="GO" id="GO:0016884">
    <property type="term" value="F:carbon-nitrogen ligase activity, with glutamine as amido-N-donor"/>
    <property type="evidence" value="ECO:0007669"/>
    <property type="project" value="InterPro"/>
</dbReference>
<dbReference type="InterPro" id="IPR023168">
    <property type="entry name" value="GatB_Yqey_C_2"/>
</dbReference>
<dbReference type="PANTHER" id="PTHR28055">
    <property type="entry name" value="ALTERED INHERITANCE OF MITOCHONDRIA PROTEIN 41, MITOCHONDRIAL"/>
    <property type="match status" value="1"/>
</dbReference>
<evidence type="ECO:0000313" key="1">
    <source>
        <dbReference type="EMBL" id="KRN75165.1"/>
    </source>
</evidence>